<dbReference type="KEGG" id="upl:DSM104440_01160"/>
<keyword evidence="1" id="KW-0812">Transmembrane</keyword>
<accession>A0A6M4H7L6</accession>
<protein>
    <submittedName>
        <fullName evidence="2">Uncharacterized protein</fullName>
    </submittedName>
</protein>
<evidence type="ECO:0000313" key="3">
    <source>
        <dbReference type="Proteomes" id="UP000503096"/>
    </source>
</evidence>
<sequence>MKTPPGRIRDAAALLPLLGLALLMPPLITLFAVHREISGVPLIVVYVFSTWVGLIVAAALLARRLD</sequence>
<dbReference type="EMBL" id="CP053073">
    <property type="protein sequence ID" value="QJR14364.1"/>
    <property type="molecule type" value="Genomic_DNA"/>
</dbReference>
<dbReference type="RefSeq" id="WP_171159549.1">
    <property type="nucleotide sequence ID" value="NZ_CP053073.1"/>
</dbReference>
<keyword evidence="3" id="KW-1185">Reference proteome</keyword>
<organism evidence="2 3">
    <name type="scientific">Usitatibacter palustris</name>
    <dbReference type="NCBI Taxonomy" id="2732487"/>
    <lineage>
        <taxon>Bacteria</taxon>
        <taxon>Pseudomonadati</taxon>
        <taxon>Pseudomonadota</taxon>
        <taxon>Betaproteobacteria</taxon>
        <taxon>Nitrosomonadales</taxon>
        <taxon>Usitatibacteraceae</taxon>
        <taxon>Usitatibacter</taxon>
    </lineage>
</organism>
<keyword evidence="1" id="KW-0472">Membrane</keyword>
<feature type="transmembrane region" description="Helical" evidence="1">
    <location>
        <begin position="39"/>
        <end position="62"/>
    </location>
</feature>
<dbReference type="InParanoid" id="A0A6M4H7L6"/>
<dbReference type="Proteomes" id="UP000503096">
    <property type="component" value="Chromosome"/>
</dbReference>
<reference evidence="2 3" key="1">
    <citation type="submission" date="2020-04" db="EMBL/GenBank/DDBJ databases">
        <title>Usitatibacter rugosus gen. nov., sp. nov. and Usitatibacter palustris sp. nov., novel members of Usitatibacteraceae fam. nov. within the order Nitrosomonadales isolated from soil.</title>
        <authorList>
            <person name="Huber K.J."/>
            <person name="Neumann-Schaal M."/>
            <person name="Geppert A."/>
            <person name="Luckner M."/>
            <person name="Wanner G."/>
            <person name="Overmann J."/>
        </authorList>
    </citation>
    <scope>NUCLEOTIDE SEQUENCE [LARGE SCALE GENOMIC DNA]</scope>
    <source>
        <strain evidence="2 3">Swamp67</strain>
    </source>
</reference>
<gene>
    <name evidence="2" type="ORF">DSM104440_01160</name>
</gene>
<proteinExistence type="predicted"/>
<dbReference type="AlphaFoldDB" id="A0A6M4H7L6"/>
<feature type="transmembrane region" description="Helical" evidence="1">
    <location>
        <begin position="12"/>
        <end position="33"/>
    </location>
</feature>
<keyword evidence="1" id="KW-1133">Transmembrane helix</keyword>
<evidence type="ECO:0000313" key="2">
    <source>
        <dbReference type="EMBL" id="QJR14364.1"/>
    </source>
</evidence>
<name>A0A6M4H7L6_9PROT</name>
<evidence type="ECO:0000256" key="1">
    <source>
        <dbReference type="SAM" id="Phobius"/>
    </source>
</evidence>